<dbReference type="KEGG" id="rak:A1C_02590"/>
<dbReference type="AlphaFoldDB" id="A8GN40"/>
<dbReference type="EMBL" id="CP000847">
    <property type="protein sequence ID" value="ABV74815.1"/>
    <property type="molecule type" value="Genomic_DNA"/>
</dbReference>
<dbReference type="Proteomes" id="UP000006830">
    <property type="component" value="Chromosome"/>
</dbReference>
<evidence type="ECO:0000313" key="2">
    <source>
        <dbReference type="Proteomes" id="UP000006830"/>
    </source>
</evidence>
<proteinExistence type="predicted"/>
<name>A8GN40_RICAH</name>
<organism evidence="1 2">
    <name type="scientific">Rickettsia akari (strain Hartford)</name>
    <dbReference type="NCBI Taxonomy" id="293614"/>
    <lineage>
        <taxon>Bacteria</taxon>
        <taxon>Pseudomonadati</taxon>
        <taxon>Pseudomonadota</taxon>
        <taxon>Alphaproteobacteria</taxon>
        <taxon>Rickettsiales</taxon>
        <taxon>Rickettsiaceae</taxon>
        <taxon>Rickettsieae</taxon>
        <taxon>Rickettsia</taxon>
        <taxon>spotted fever group</taxon>
    </lineage>
</organism>
<dbReference type="STRING" id="293614.A1C_02590"/>
<accession>A8GN40</accession>
<sequence>MGPKTVKSADIFFNKWQEVEDNKKYKKMKIEWKKQYW</sequence>
<reference evidence="1" key="1">
    <citation type="submission" date="2007-09" db="EMBL/GenBank/DDBJ databases">
        <title>Complete Genome Sequence of Rickettsia akari.</title>
        <authorList>
            <person name="Madan A."/>
            <person name="Fahey J."/>
            <person name="Helton E."/>
            <person name="Ketteman M."/>
            <person name="Madan A."/>
            <person name="Rodrigues S."/>
            <person name="Sanchez A."/>
            <person name="Whiting M."/>
            <person name="Dasch G."/>
            <person name="Eremeeva M."/>
        </authorList>
    </citation>
    <scope>NUCLEOTIDE SEQUENCE</scope>
    <source>
        <strain evidence="1">Hartford</strain>
    </source>
</reference>
<keyword evidence="2" id="KW-1185">Reference proteome</keyword>
<dbReference type="HOGENOM" id="CLU_3347998_0_0_5"/>
<protein>
    <submittedName>
        <fullName evidence="1">Uncharacterized protein</fullName>
    </submittedName>
</protein>
<evidence type="ECO:0000313" key="1">
    <source>
        <dbReference type="EMBL" id="ABV74815.1"/>
    </source>
</evidence>
<gene>
    <name evidence="1" type="ordered locus">A1C_02590</name>
</gene>